<dbReference type="Proteomes" id="UP000007013">
    <property type="component" value="Chromosome"/>
</dbReference>
<proteinExistence type="predicted"/>
<organism evidence="1 2">
    <name type="scientific">Opitutus terrae (strain DSM 11246 / JCM 15787 / PB90-1)</name>
    <dbReference type="NCBI Taxonomy" id="452637"/>
    <lineage>
        <taxon>Bacteria</taxon>
        <taxon>Pseudomonadati</taxon>
        <taxon>Verrucomicrobiota</taxon>
        <taxon>Opitutia</taxon>
        <taxon>Opitutales</taxon>
        <taxon>Opitutaceae</taxon>
        <taxon>Opitutus</taxon>
    </lineage>
</organism>
<dbReference type="eggNOG" id="ENOG502ZDFY">
    <property type="taxonomic scope" value="Bacteria"/>
</dbReference>
<evidence type="ECO:0000313" key="2">
    <source>
        <dbReference type="Proteomes" id="UP000007013"/>
    </source>
</evidence>
<keyword evidence="2" id="KW-1185">Reference proteome</keyword>
<dbReference type="STRING" id="452637.Oter_3055"/>
<dbReference type="EMBL" id="CP001032">
    <property type="protein sequence ID" value="ACB76335.1"/>
    <property type="molecule type" value="Genomic_DNA"/>
</dbReference>
<reference evidence="1 2" key="1">
    <citation type="journal article" date="2011" name="J. Bacteriol.">
        <title>Genome sequence of the verrucomicrobium Opitutus terrae PB90-1, an abundant inhabitant of rice paddy soil ecosystems.</title>
        <authorList>
            <person name="van Passel M.W."/>
            <person name="Kant R."/>
            <person name="Palva A."/>
            <person name="Copeland A."/>
            <person name="Lucas S."/>
            <person name="Lapidus A."/>
            <person name="Glavina del Rio T."/>
            <person name="Pitluck S."/>
            <person name="Goltsman E."/>
            <person name="Clum A."/>
            <person name="Sun H."/>
            <person name="Schmutz J."/>
            <person name="Larimer F.W."/>
            <person name="Land M.L."/>
            <person name="Hauser L."/>
            <person name="Kyrpides N."/>
            <person name="Mikhailova N."/>
            <person name="Richardson P.P."/>
            <person name="Janssen P.H."/>
            <person name="de Vos W.M."/>
            <person name="Smidt H."/>
        </authorList>
    </citation>
    <scope>NUCLEOTIDE SEQUENCE [LARGE SCALE GENOMIC DNA]</scope>
    <source>
        <strain evidence="2">DSM 11246 / JCM 15787 / PB90-1</strain>
    </source>
</reference>
<evidence type="ECO:0008006" key="3">
    <source>
        <dbReference type="Google" id="ProtNLM"/>
    </source>
</evidence>
<evidence type="ECO:0000313" key="1">
    <source>
        <dbReference type="EMBL" id="ACB76335.1"/>
    </source>
</evidence>
<dbReference type="KEGG" id="ote:Oter_3055"/>
<accession>B1ZZ12</accession>
<protein>
    <recommendedName>
        <fullName evidence="3">Phage protein</fullName>
    </recommendedName>
</protein>
<sequence>MSDTPPDELKLNDLMFKALDHAVFSIEDNGETLIPFSLTEDATGQRTLTRYVADRVEIGVEEGKKKIEAAKSDILRYALAYDGYLTLEGTRWEGLFVEAGDRVAESGVLLCQRYQRKKGWFKKGIEPVGNPALVGKPPSRIK</sequence>
<dbReference type="AlphaFoldDB" id="B1ZZ12"/>
<gene>
    <name evidence="1" type="ordered locus">Oter_3055</name>
</gene>
<name>B1ZZ12_OPITP</name>
<dbReference type="HOGENOM" id="CLU_1813861_0_0_0"/>